<dbReference type="RefSeq" id="WP_172308919.1">
    <property type="nucleotide sequence ID" value="NZ_WOEY01000013.1"/>
</dbReference>
<dbReference type="Proteomes" id="UP000652198">
    <property type="component" value="Unassembled WGS sequence"/>
</dbReference>
<evidence type="ECO:0000259" key="5">
    <source>
        <dbReference type="Pfam" id="PF24827"/>
    </source>
</evidence>
<accession>A0ABX2BHM2</accession>
<comment type="cofactor">
    <cofactor evidence="1">
        <name>Zn(2+)</name>
        <dbReference type="ChEBI" id="CHEBI:29105"/>
    </cofactor>
</comment>
<sequence>MLEDISLTVNSDSGHPVPVRAWRLAGQGGGPRVHLQAGVHADEIAGMLVLHKLLPRLEHAHADRRLRGTVTVVPQANPLGIAQFRNGHILGRFHESTSRNFNRHFIESSALQRPATTFAAWQKAIVGLAVDAQIVLDLHTDSEALPYIYVNRCFWPDARDLAGALEADVAILWDNDDDGAFEGAMVSHWLRAQQIEGRLAATVELRGQSDVSDDLADRDAQGIYAFLCGRGVIEDRRVQREWSGETIPMGHMETVFAPVSGVLVYERELGAQVAEGERIARIVARPGDPSSEHVLRAPQAGRLVTRSRDRLIAQGDVAVKLTGSKPSASWTGGVLDP</sequence>
<evidence type="ECO:0000256" key="4">
    <source>
        <dbReference type="ARBA" id="ARBA00022833"/>
    </source>
</evidence>
<keyword evidence="2" id="KW-0479">Metal-binding</keyword>
<keyword evidence="3" id="KW-0378">Hydrolase</keyword>
<name>A0ABX2BHM2_9BURK</name>
<dbReference type="Gene3D" id="3.40.630.10">
    <property type="entry name" value="Zn peptidases"/>
    <property type="match status" value="2"/>
</dbReference>
<dbReference type="PANTHER" id="PTHR37326">
    <property type="entry name" value="BLL3975 PROTEIN"/>
    <property type="match status" value="1"/>
</dbReference>
<evidence type="ECO:0000256" key="3">
    <source>
        <dbReference type="ARBA" id="ARBA00022801"/>
    </source>
</evidence>
<proteinExistence type="predicted"/>
<keyword evidence="7" id="KW-1185">Reference proteome</keyword>
<evidence type="ECO:0000256" key="1">
    <source>
        <dbReference type="ARBA" id="ARBA00001947"/>
    </source>
</evidence>
<keyword evidence="4" id="KW-0862">Zinc</keyword>
<evidence type="ECO:0000313" key="6">
    <source>
        <dbReference type="EMBL" id="NPT40294.1"/>
    </source>
</evidence>
<dbReference type="InterPro" id="IPR055438">
    <property type="entry name" value="AstE_AspA_cat"/>
</dbReference>
<dbReference type="Pfam" id="PF24827">
    <property type="entry name" value="AstE_AspA_cat"/>
    <property type="match status" value="1"/>
</dbReference>
<dbReference type="PANTHER" id="PTHR37326:SF1">
    <property type="entry name" value="BLL3975 PROTEIN"/>
    <property type="match status" value="1"/>
</dbReference>
<protein>
    <submittedName>
        <fullName evidence="6">Succinylglutamate desuccinylase</fullName>
    </submittedName>
</protein>
<organism evidence="6 7">
    <name type="scientific">Paraburkholderia solitsugae</name>
    <dbReference type="NCBI Taxonomy" id="2675748"/>
    <lineage>
        <taxon>Bacteria</taxon>
        <taxon>Pseudomonadati</taxon>
        <taxon>Pseudomonadota</taxon>
        <taxon>Betaproteobacteria</taxon>
        <taxon>Burkholderiales</taxon>
        <taxon>Burkholderiaceae</taxon>
        <taxon>Paraburkholderia</taxon>
    </lineage>
</organism>
<comment type="caution">
    <text evidence="6">The sequence shown here is derived from an EMBL/GenBank/DDBJ whole genome shotgun (WGS) entry which is preliminary data.</text>
</comment>
<reference evidence="6 7" key="1">
    <citation type="submission" date="2019-11" db="EMBL/GenBank/DDBJ databases">
        <title>Metabolism of dissolved organic matter in forest soils.</title>
        <authorList>
            <person name="Cyle K.T."/>
            <person name="Wilhelm R.C."/>
            <person name="Martinez C.E."/>
        </authorList>
    </citation>
    <scope>NUCLEOTIDE SEQUENCE [LARGE SCALE GENOMIC DNA]</scope>
    <source>
        <strain evidence="6 7">1N</strain>
    </source>
</reference>
<dbReference type="InterPro" id="IPR053138">
    <property type="entry name" value="N-alpha-Ac-DABA_deacetylase"/>
</dbReference>
<gene>
    <name evidence="6" type="ORF">GNZ12_02970</name>
</gene>
<feature type="domain" description="Succinylglutamate desuccinylase/Aspartoacylase catalytic" evidence="5">
    <location>
        <begin position="30"/>
        <end position="227"/>
    </location>
</feature>
<evidence type="ECO:0000313" key="7">
    <source>
        <dbReference type="Proteomes" id="UP000652198"/>
    </source>
</evidence>
<evidence type="ECO:0000256" key="2">
    <source>
        <dbReference type="ARBA" id="ARBA00022723"/>
    </source>
</evidence>
<dbReference type="EMBL" id="WOEY01000013">
    <property type="protein sequence ID" value="NPT40294.1"/>
    <property type="molecule type" value="Genomic_DNA"/>
</dbReference>
<dbReference type="SUPFAM" id="SSF53187">
    <property type="entry name" value="Zn-dependent exopeptidases"/>
    <property type="match status" value="1"/>
</dbReference>